<dbReference type="Proteomes" id="UP001177258">
    <property type="component" value="Unassembled WGS sequence"/>
</dbReference>
<organism evidence="4 5">
    <name type="scientific">Helicobacter cappadocius</name>
    <dbReference type="NCBI Taxonomy" id="3063998"/>
    <lineage>
        <taxon>Bacteria</taxon>
        <taxon>Pseudomonadati</taxon>
        <taxon>Campylobacterota</taxon>
        <taxon>Epsilonproteobacteria</taxon>
        <taxon>Campylobacterales</taxon>
        <taxon>Helicobacteraceae</taxon>
        <taxon>Helicobacter</taxon>
    </lineage>
</organism>
<dbReference type="PROSITE" id="PS51257">
    <property type="entry name" value="PROKAR_LIPOPROTEIN"/>
    <property type="match status" value="1"/>
</dbReference>
<dbReference type="EMBL" id="JAUPEV010000005">
    <property type="protein sequence ID" value="MDO7253090.1"/>
    <property type="molecule type" value="Genomic_DNA"/>
</dbReference>
<sequence length="208" mass="23225">MRLFSLVLAGVFFTGCSLLNVFDGNIAQDNWKIQKIIVGGKEYLSPQSLKAETLKDAQNKTSESTQETDNTDNASSEKNTLLSDSDATSSDSIDNEASDIKQNNASNDEGEFTSLNEVSTMTFDPSQHRIYGLAACNNYFASYAWKDDDHIEIANSGITRKLCSPDELMSFEFRFMRDFSGLFTITRNKTSMILDNGKMQIYLQAIKP</sequence>
<dbReference type="Proteomes" id="UP001240777">
    <property type="component" value="Unassembled WGS sequence"/>
</dbReference>
<evidence type="ECO:0000313" key="3">
    <source>
        <dbReference type="EMBL" id="MDO7253090.1"/>
    </source>
</evidence>
<gene>
    <name evidence="3" type="ORF">Q5I04_04100</name>
    <name evidence="4" type="ORF">Q5I06_03165</name>
</gene>
<feature type="compositionally biased region" description="Low complexity" evidence="1">
    <location>
        <begin position="83"/>
        <end position="92"/>
    </location>
</feature>
<evidence type="ECO:0000313" key="5">
    <source>
        <dbReference type="Proteomes" id="UP001177258"/>
    </source>
</evidence>
<accession>A0AA90PSR9</accession>
<dbReference type="RefSeq" id="WP_305516935.1">
    <property type="nucleotide sequence ID" value="NZ_JAUPEV010000005.1"/>
</dbReference>
<dbReference type="AlphaFoldDB" id="A0AA90PSR9"/>
<dbReference type="PANTHER" id="PTHR35535:SF1">
    <property type="entry name" value="HEAT SHOCK PROTEIN HSLJ"/>
    <property type="match status" value="1"/>
</dbReference>
<reference evidence="3 5" key="3">
    <citation type="journal article" date="2024" name="Syst. Appl. Microbiol.">
        <title>Helicobacter cappadocius sp. nov., from lizards: The first psychrotrophic Helicobacter species.</title>
        <authorList>
            <person name="Aydin F."/>
            <person name="Tarhane S."/>
            <person name="Karakaya E."/>
            <person name="Abay S."/>
            <person name="Kayman T."/>
            <person name="Guran O."/>
            <person name="Bozkurt E."/>
            <person name="Uzum N."/>
            <person name="Avci A."/>
            <person name="Olgun K."/>
            <person name="Jablonski D."/>
            <person name="Guran C."/>
            <person name="Burcin Saticioglu I."/>
        </authorList>
    </citation>
    <scope>NUCLEOTIDE SEQUENCE [LARGE SCALE GENOMIC DNA]</scope>
    <source>
        <strain evidence="3">Faydin-H75</strain>
        <strain evidence="5">faydin-H76</strain>
    </source>
</reference>
<dbReference type="Gene3D" id="2.40.128.270">
    <property type="match status" value="1"/>
</dbReference>
<comment type="caution">
    <text evidence="4">The sequence shown here is derived from an EMBL/GenBank/DDBJ whole genome shotgun (WGS) entry which is preliminary data.</text>
</comment>
<evidence type="ECO:0000313" key="6">
    <source>
        <dbReference type="Proteomes" id="UP001240777"/>
    </source>
</evidence>
<dbReference type="EMBL" id="JAUYZK010000003">
    <property type="protein sequence ID" value="MDP2538784.1"/>
    <property type="molecule type" value="Genomic_DNA"/>
</dbReference>
<feature type="compositionally biased region" description="Polar residues" evidence="1">
    <location>
        <begin position="59"/>
        <end position="82"/>
    </location>
</feature>
<dbReference type="InterPro" id="IPR005184">
    <property type="entry name" value="DUF306_Meta_HslJ"/>
</dbReference>
<name>A0AA90PSR9_9HELI</name>
<evidence type="ECO:0000259" key="2">
    <source>
        <dbReference type="Pfam" id="PF03724"/>
    </source>
</evidence>
<keyword evidence="6" id="KW-1185">Reference proteome</keyword>
<feature type="domain" description="DUF306" evidence="2">
    <location>
        <begin position="115"/>
        <end position="199"/>
    </location>
</feature>
<protein>
    <submittedName>
        <fullName evidence="4">META domain-containing protein</fullName>
    </submittedName>
</protein>
<feature type="region of interest" description="Disordered" evidence="1">
    <location>
        <begin position="54"/>
        <end position="110"/>
    </location>
</feature>
<evidence type="ECO:0000313" key="4">
    <source>
        <dbReference type="EMBL" id="MDP2538784.1"/>
    </source>
</evidence>
<dbReference type="InterPro" id="IPR053147">
    <property type="entry name" value="Hsp_HslJ-like"/>
</dbReference>
<dbReference type="PANTHER" id="PTHR35535">
    <property type="entry name" value="HEAT SHOCK PROTEIN HSLJ"/>
    <property type="match status" value="1"/>
</dbReference>
<feature type="compositionally biased region" description="Polar residues" evidence="1">
    <location>
        <begin position="100"/>
        <end position="110"/>
    </location>
</feature>
<evidence type="ECO:0000256" key="1">
    <source>
        <dbReference type="SAM" id="MobiDB-lite"/>
    </source>
</evidence>
<dbReference type="InterPro" id="IPR038670">
    <property type="entry name" value="HslJ-like_sf"/>
</dbReference>
<proteinExistence type="predicted"/>
<dbReference type="Pfam" id="PF03724">
    <property type="entry name" value="META"/>
    <property type="match status" value="1"/>
</dbReference>
<reference evidence="4 6" key="1">
    <citation type="submission" date="2023-07" db="EMBL/GenBank/DDBJ databases">
        <title>Unpublished Manusciprt.</title>
        <authorList>
            <person name="Aydin F."/>
            <person name="Tarhane S."/>
            <person name="Saticioglu I.B."/>
            <person name="Karakaya E."/>
            <person name="Abay S."/>
            <person name="Guran O."/>
            <person name="Bozkurt E."/>
            <person name="Uzum N."/>
            <person name="Olgun K."/>
            <person name="Jablonski D."/>
        </authorList>
    </citation>
    <scope>NUCLEOTIDE SEQUENCE</scope>
    <source>
        <strain evidence="6">faydin-H75</strain>
        <strain evidence="4">Faydin-H76</strain>
    </source>
</reference>
<reference evidence="3" key="2">
    <citation type="submission" date="2023-07" db="EMBL/GenBank/DDBJ databases">
        <authorList>
            <person name="Aydin F."/>
            <person name="Tarhane S."/>
            <person name="Saticioglu I.B."/>
            <person name="Karakaya E."/>
            <person name="Abay S."/>
            <person name="Guran O."/>
            <person name="Bozkurt E."/>
            <person name="Uzum N."/>
            <person name="Olgun K."/>
            <person name="Jablonski D."/>
        </authorList>
    </citation>
    <scope>NUCLEOTIDE SEQUENCE</scope>
    <source>
        <strain evidence="3">Faydin-H75</strain>
    </source>
</reference>